<name>A0A644W2H9_9ZZZZ</name>
<keyword evidence="2 6" id="KW-0560">Oxidoreductase</keyword>
<evidence type="ECO:0000313" key="6">
    <source>
        <dbReference type="EMBL" id="MPL97901.1"/>
    </source>
</evidence>
<gene>
    <name evidence="6" type="ORF">SDC9_44097</name>
</gene>
<organism evidence="6">
    <name type="scientific">bioreactor metagenome</name>
    <dbReference type="NCBI Taxonomy" id="1076179"/>
    <lineage>
        <taxon>unclassified sequences</taxon>
        <taxon>metagenomes</taxon>
        <taxon>ecological metagenomes</taxon>
    </lineage>
</organism>
<dbReference type="InterPro" id="IPR006139">
    <property type="entry name" value="D-isomer_2_OHA_DH_cat_dom"/>
</dbReference>
<dbReference type="EMBL" id="VSSQ01000579">
    <property type="protein sequence ID" value="MPL97901.1"/>
    <property type="molecule type" value="Genomic_DNA"/>
</dbReference>
<evidence type="ECO:0000256" key="2">
    <source>
        <dbReference type="ARBA" id="ARBA00023002"/>
    </source>
</evidence>
<accession>A0A644W2H9</accession>
<evidence type="ECO:0000256" key="1">
    <source>
        <dbReference type="ARBA" id="ARBA00005854"/>
    </source>
</evidence>
<dbReference type="GO" id="GO:0008720">
    <property type="term" value="F:D-lactate dehydrogenase (NAD+) activity"/>
    <property type="evidence" value="ECO:0007669"/>
    <property type="project" value="TreeGrafter"/>
</dbReference>
<dbReference type="PANTHER" id="PTHR43026">
    <property type="entry name" value="2-HYDROXYACID DEHYDROGENASE HOMOLOG 1-RELATED"/>
    <property type="match status" value="1"/>
</dbReference>
<dbReference type="PROSITE" id="PS00670">
    <property type="entry name" value="D_2_HYDROXYACID_DH_2"/>
    <property type="match status" value="1"/>
</dbReference>
<dbReference type="EC" id="1.1.1.81" evidence="6"/>
<feature type="domain" description="D-isomer specific 2-hydroxyacid dehydrogenase NAD-binding" evidence="5">
    <location>
        <begin position="114"/>
        <end position="298"/>
    </location>
</feature>
<dbReference type="AlphaFoldDB" id="A0A644W2H9"/>
<sequence>MQHLINVMEKRVLFIDTAHPLLGLELERLGFQCTHYGGNSRQEILDMLPGFGGVVIRSKIRLDRKALEHAGNLRFIARVGAGMENIDGEYALAKGIACLNAPEGNRDAVGEHAVGMLLALLNHLCRVNLEVRNGVWIREGNRGTEIHGKTVAIIGYGNMGSAFAEKLSGFGANVIAYDKYKKDFSNRFVREVTMEEVFTTADILSLHVPLTGETRQMVNKTYLDSFVRPLIVINTARGQCVDTAALMDAIDSGKVTGAALDVLEYEKLSFENLDSAGLPEDFRRLIRCDKVILSPHIAGWTHESNEKMARVLIGKIRNLYGI</sequence>
<dbReference type="PANTHER" id="PTHR43026:SF1">
    <property type="entry name" value="2-HYDROXYACID DEHYDROGENASE HOMOLOG 1-RELATED"/>
    <property type="match status" value="1"/>
</dbReference>
<feature type="domain" description="D-isomer specific 2-hydroxyacid dehydrogenase catalytic" evidence="4">
    <location>
        <begin position="33"/>
        <end position="318"/>
    </location>
</feature>
<dbReference type="InterPro" id="IPR006140">
    <property type="entry name" value="D-isomer_DH_NAD-bd"/>
</dbReference>
<dbReference type="InterPro" id="IPR029753">
    <property type="entry name" value="D-isomer_DH_CS"/>
</dbReference>
<dbReference type="Pfam" id="PF02826">
    <property type="entry name" value="2-Hacid_dh_C"/>
    <property type="match status" value="1"/>
</dbReference>
<evidence type="ECO:0000256" key="3">
    <source>
        <dbReference type="ARBA" id="ARBA00023027"/>
    </source>
</evidence>
<comment type="similarity">
    <text evidence="1">Belongs to the D-isomer specific 2-hydroxyacid dehydrogenase family.</text>
</comment>
<dbReference type="InterPro" id="IPR036291">
    <property type="entry name" value="NAD(P)-bd_dom_sf"/>
</dbReference>
<dbReference type="SUPFAM" id="SSF52283">
    <property type="entry name" value="Formate/glycerate dehydrogenase catalytic domain-like"/>
    <property type="match status" value="1"/>
</dbReference>
<reference evidence="6" key="1">
    <citation type="submission" date="2019-08" db="EMBL/GenBank/DDBJ databases">
        <authorList>
            <person name="Kucharzyk K."/>
            <person name="Murdoch R.W."/>
            <person name="Higgins S."/>
            <person name="Loffler F."/>
        </authorList>
    </citation>
    <scope>NUCLEOTIDE SEQUENCE</scope>
</reference>
<keyword evidence="3" id="KW-0520">NAD</keyword>
<proteinExistence type="inferred from homology"/>
<dbReference type="Gene3D" id="3.40.50.720">
    <property type="entry name" value="NAD(P)-binding Rossmann-like Domain"/>
    <property type="match status" value="2"/>
</dbReference>
<evidence type="ECO:0000259" key="5">
    <source>
        <dbReference type="Pfam" id="PF02826"/>
    </source>
</evidence>
<protein>
    <submittedName>
        <fullName evidence="6">Hydroxypyruvate reductase</fullName>
        <ecNumber evidence="6">1.1.1.81</ecNumber>
    </submittedName>
</protein>
<dbReference type="InterPro" id="IPR058205">
    <property type="entry name" value="D-LDH-like"/>
</dbReference>
<dbReference type="SUPFAM" id="SSF51735">
    <property type="entry name" value="NAD(P)-binding Rossmann-fold domains"/>
    <property type="match status" value="1"/>
</dbReference>
<dbReference type="GO" id="GO:0016618">
    <property type="term" value="F:hydroxypyruvate reductase [NAD(P)H] activity"/>
    <property type="evidence" value="ECO:0007669"/>
    <property type="project" value="UniProtKB-EC"/>
</dbReference>
<evidence type="ECO:0000259" key="4">
    <source>
        <dbReference type="Pfam" id="PF00389"/>
    </source>
</evidence>
<comment type="caution">
    <text evidence="6">The sequence shown here is derived from an EMBL/GenBank/DDBJ whole genome shotgun (WGS) entry which is preliminary data.</text>
</comment>
<dbReference type="Pfam" id="PF00389">
    <property type="entry name" value="2-Hacid_dh"/>
    <property type="match status" value="1"/>
</dbReference>
<dbReference type="GO" id="GO:0051287">
    <property type="term" value="F:NAD binding"/>
    <property type="evidence" value="ECO:0007669"/>
    <property type="project" value="InterPro"/>
</dbReference>
<keyword evidence="6" id="KW-0670">Pyruvate</keyword>